<dbReference type="SMART" id="SM00032">
    <property type="entry name" value="CCP"/>
    <property type="match status" value="3"/>
</dbReference>
<dbReference type="SUPFAM" id="SSF49854">
    <property type="entry name" value="Spermadhesin, CUB domain"/>
    <property type="match status" value="2"/>
</dbReference>
<dbReference type="PANTHER" id="PTHR45656">
    <property type="entry name" value="PROTEIN CBR-CLEC-78"/>
    <property type="match status" value="1"/>
</dbReference>
<evidence type="ECO:0008006" key="10">
    <source>
        <dbReference type="Google" id="ProtNLM"/>
    </source>
</evidence>
<evidence type="ECO:0000256" key="4">
    <source>
        <dbReference type="ARBA" id="ARBA00023157"/>
    </source>
</evidence>
<dbReference type="InterPro" id="IPR035914">
    <property type="entry name" value="Sperma_CUB_dom_sf"/>
</dbReference>
<evidence type="ECO:0000256" key="1">
    <source>
        <dbReference type="ARBA" id="ARBA00022659"/>
    </source>
</evidence>
<comment type="caution">
    <text evidence="5">Lacks conserved residue(s) required for the propagation of feature annotation.</text>
</comment>
<dbReference type="InterPro" id="IPR051277">
    <property type="entry name" value="SEZ6_CSMD_C4BPB_Regulators"/>
</dbReference>
<accession>A0A6H5H6J9</accession>
<keyword evidence="4 5" id="KW-1015">Disulfide bond</keyword>
<dbReference type="EMBL" id="CADCXU010024559">
    <property type="protein sequence ID" value="CAB0011947.1"/>
    <property type="molecule type" value="Genomic_DNA"/>
</dbReference>
<feature type="domain" description="Sushi" evidence="7">
    <location>
        <begin position="185"/>
        <end position="244"/>
    </location>
</feature>
<gene>
    <name evidence="8" type="ORF">NTEN_LOCUS16780</name>
</gene>
<organism evidence="8 9">
    <name type="scientific">Nesidiocoris tenuis</name>
    <dbReference type="NCBI Taxonomy" id="355587"/>
    <lineage>
        <taxon>Eukaryota</taxon>
        <taxon>Metazoa</taxon>
        <taxon>Ecdysozoa</taxon>
        <taxon>Arthropoda</taxon>
        <taxon>Hexapoda</taxon>
        <taxon>Insecta</taxon>
        <taxon>Pterygota</taxon>
        <taxon>Neoptera</taxon>
        <taxon>Paraneoptera</taxon>
        <taxon>Hemiptera</taxon>
        <taxon>Heteroptera</taxon>
        <taxon>Panheteroptera</taxon>
        <taxon>Cimicomorpha</taxon>
        <taxon>Miridae</taxon>
        <taxon>Dicyphina</taxon>
        <taxon>Nesidiocoris</taxon>
    </lineage>
</organism>
<feature type="domain" description="Sushi" evidence="7">
    <location>
        <begin position="321"/>
        <end position="384"/>
    </location>
</feature>
<dbReference type="Pfam" id="PF00084">
    <property type="entry name" value="Sushi"/>
    <property type="match status" value="2"/>
</dbReference>
<dbReference type="OrthoDB" id="7698876at2759"/>
<dbReference type="InterPro" id="IPR000436">
    <property type="entry name" value="Sushi_SCR_CCP_dom"/>
</dbReference>
<protein>
    <recommendedName>
        <fullName evidence="10">Sushi domain-containing protein</fullName>
    </recommendedName>
</protein>
<evidence type="ECO:0000313" key="8">
    <source>
        <dbReference type="EMBL" id="CAB0011947.1"/>
    </source>
</evidence>
<name>A0A6H5H6J9_9HEMI</name>
<evidence type="ECO:0000256" key="2">
    <source>
        <dbReference type="ARBA" id="ARBA00022729"/>
    </source>
</evidence>
<evidence type="ECO:0000259" key="6">
    <source>
        <dbReference type="PROSITE" id="PS01180"/>
    </source>
</evidence>
<feature type="non-terminal residue" evidence="8">
    <location>
        <position position="405"/>
    </location>
</feature>
<dbReference type="SUPFAM" id="SSF57535">
    <property type="entry name" value="Complement control module/SCR domain"/>
    <property type="match status" value="2"/>
</dbReference>
<dbReference type="PANTHER" id="PTHR45656:SF4">
    <property type="entry name" value="PROTEIN CBR-CLEC-78"/>
    <property type="match status" value="1"/>
</dbReference>
<dbReference type="InterPro" id="IPR000859">
    <property type="entry name" value="CUB_dom"/>
</dbReference>
<feature type="domain" description="CUB" evidence="6">
    <location>
        <begin position="1"/>
        <end position="76"/>
    </location>
</feature>
<dbReference type="Gene3D" id="2.10.70.10">
    <property type="entry name" value="Complement Module, domain 1"/>
    <property type="match status" value="2"/>
</dbReference>
<evidence type="ECO:0000256" key="5">
    <source>
        <dbReference type="PROSITE-ProRule" id="PRU00302"/>
    </source>
</evidence>
<dbReference type="CDD" id="cd00033">
    <property type="entry name" value="CCP"/>
    <property type="match status" value="2"/>
</dbReference>
<dbReference type="AlphaFoldDB" id="A0A6H5H6J9"/>
<dbReference type="PROSITE" id="PS50923">
    <property type="entry name" value="SUSHI"/>
    <property type="match status" value="2"/>
</dbReference>
<dbReference type="Pfam" id="PF00431">
    <property type="entry name" value="CUB"/>
    <property type="match status" value="1"/>
</dbReference>
<reference evidence="8 9" key="1">
    <citation type="submission" date="2020-02" db="EMBL/GenBank/DDBJ databases">
        <authorList>
            <person name="Ferguson B K."/>
        </authorList>
    </citation>
    <scope>NUCLEOTIDE SEQUENCE [LARGE SCALE GENOMIC DNA]</scope>
</reference>
<dbReference type="Proteomes" id="UP000479000">
    <property type="component" value="Unassembled WGS sequence"/>
</dbReference>
<evidence type="ECO:0000259" key="7">
    <source>
        <dbReference type="PROSITE" id="PS50923"/>
    </source>
</evidence>
<evidence type="ECO:0000313" key="9">
    <source>
        <dbReference type="Proteomes" id="UP000479000"/>
    </source>
</evidence>
<dbReference type="PROSITE" id="PS01180">
    <property type="entry name" value="CUB"/>
    <property type="match status" value="1"/>
</dbReference>
<keyword evidence="2" id="KW-0732">Signal</keyword>
<dbReference type="CDD" id="cd00041">
    <property type="entry name" value="CUB"/>
    <property type="match status" value="1"/>
</dbReference>
<keyword evidence="1 5" id="KW-0768">Sushi</keyword>
<keyword evidence="9" id="KW-1185">Reference proteome</keyword>
<feature type="disulfide bond" evidence="5">
    <location>
        <begin position="215"/>
        <end position="242"/>
    </location>
</feature>
<proteinExistence type="predicted"/>
<keyword evidence="3" id="KW-0677">Repeat</keyword>
<dbReference type="InterPro" id="IPR035976">
    <property type="entry name" value="Sushi/SCR/CCP_sf"/>
</dbReference>
<dbReference type="Gene3D" id="2.60.120.290">
    <property type="entry name" value="Spermadhesin, CUB domain"/>
    <property type="match status" value="2"/>
</dbReference>
<evidence type="ECO:0000256" key="3">
    <source>
        <dbReference type="ARBA" id="ARBA00022737"/>
    </source>
</evidence>
<sequence length="405" mass="44580">MKAYVFQEFDTEKSFDTVQILVGGRTEEKSVNLATLSGKLEMNNMSFVSASNFMIIKFSTDASVEKKGFRFDTMAVHQSDSVQIYDGTTTSGLRLHPGDGFTGNQVPRITLTASSGDMLVRFTTDALHNAKGWHATYSAGNYSCICNVGFELYSGNGTAGYFIDPAESGERDGDVYQRNKTCVPVMCPALERPENGVILSTKEQYHFGDLVNFQCNFGYIMVGPSSLLCTSNGAWNGTAPECQYAQCVSLGENKNEGLSVVRLNKESKLVPFKENVTIQCNNQGRHLRRTASSSFRQCVYDPKPGFPDYWLSGATPSCPRVDCGPPVPTPGAEYGHFTDTRYQSSFFFGCQDTFKLAGQTDRHDNVVRCQPNGVWDFGDLRCEGPVCSDPGRPIDGHQVATSYEQ</sequence>
<dbReference type="FunFam" id="2.10.70.10:FF:000014">
    <property type="entry name" value="Membrane cofactor protein"/>
    <property type="match status" value="1"/>
</dbReference>